<comment type="caution">
    <text evidence="3">The sequence shown here is derived from an EMBL/GenBank/DDBJ whole genome shotgun (WGS) entry which is preliminary data.</text>
</comment>
<dbReference type="InterPro" id="IPR052698">
    <property type="entry name" value="MoCofactor_Util/Proc"/>
</dbReference>
<evidence type="ECO:0000313" key="3">
    <source>
        <dbReference type="EMBL" id="CAK9039483.1"/>
    </source>
</evidence>
<gene>
    <name evidence="3" type="ORF">SCF082_LOCUS23103</name>
</gene>
<organism evidence="3 4">
    <name type="scientific">Durusdinium trenchii</name>
    <dbReference type="NCBI Taxonomy" id="1381693"/>
    <lineage>
        <taxon>Eukaryota</taxon>
        <taxon>Sar</taxon>
        <taxon>Alveolata</taxon>
        <taxon>Dinophyceae</taxon>
        <taxon>Suessiales</taxon>
        <taxon>Symbiodiniaceae</taxon>
        <taxon>Durusdinium</taxon>
    </lineage>
</organism>
<keyword evidence="4" id="KW-1185">Reference proteome</keyword>
<proteinExistence type="predicted"/>
<evidence type="ECO:0000259" key="1">
    <source>
        <dbReference type="Pfam" id="PF02625"/>
    </source>
</evidence>
<dbReference type="Gene3D" id="3.40.50.720">
    <property type="entry name" value="NAD(P)-binding Rossmann-like Domain"/>
    <property type="match status" value="1"/>
</dbReference>
<dbReference type="InterPro" id="IPR003777">
    <property type="entry name" value="XdhC_CoxI"/>
</dbReference>
<dbReference type="PANTHER" id="PTHR30388:SF4">
    <property type="entry name" value="MOLYBDENUM COFACTOR INSERTION CHAPERONE PAOD"/>
    <property type="match status" value="1"/>
</dbReference>
<reference evidence="3 4" key="1">
    <citation type="submission" date="2024-02" db="EMBL/GenBank/DDBJ databases">
        <authorList>
            <person name="Chen Y."/>
            <person name="Shah S."/>
            <person name="Dougan E. K."/>
            <person name="Thang M."/>
            <person name="Chan C."/>
        </authorList>
    </citation>
    <scope>NUCLEOTIDE SEQUENCE [LARGE SCALE GENOMIC DNA]</scope>
</reference>
<feature type="domain" description="XdhC Rossmann" evidence="2">
    <location>
        <begin position="190"/>
        <end position="330"/>
    </location>
</feature>
<dbReference type="Pfam" id="PF13478">
    <property type="entry name" value="XdhC_C"/>
    <property type="match status" value="1"/>
</dbReference>
<accession>A0ABP0LLE3</accession>
<evidence type="ECO:0000259" key="2">
    <source>
        <dbReference type="Pfam" id="PF13478"/>
    </source>
</evidence>
<dbReference type="Proteomes" id="UP001642464">
    <property type="component" value="Unassembled WGS sequence"/>
</dbReference>
<dbReference type="PANTHER" id="PTHR30388">
    <property type="entry name" value="ALDEHYDE OXIDOREDUCTASE MOLYBDENUM COFACTOR ASSEMBLY PROTEIN"/>
    <property type="match status" value="1"/>
</dbReference>
<dbReference type="EMBL" id="CAXAMM010016668">
    <property type="protein sequence ID" value="CAK9039483.1"/>
    <property type="molecule type" value="Genomic_DNA"/>
</dbReference>
<dbReference type="InterPro" id="IPR027051">
    <property type="entry name" value="XdhC_Rossmann_dom"/>
</dbReference>
<feature type="domain" description="XdhC- CoxI" evidence="1">
    <location>
        <begin position="49"/>
        <end position="115"/>
    </location>
</feature>
<dbReference type="Pfam" id="PF02625">
    <property type="entry name" value="XdhC_CoxI"/>
    <property type="match status" value="1"/>
</dbReference>
<evidence type="ECO:0000313" key="4">
    <source>
        <dbReference type="Proteomes" id="UP001642464"/>
    </source>
</evidence>
<name>A0ABP0LLE3_9DINO</name>
<sequence>MTVLSDMAGVRLRILNLRQEIKQRSDYLIPLRNISEHPRDVLRYAAASIRAGERCALAIIADIEGPSARAVGAMMAVSNDNKYAGYISNGCVDADIARHALSALHTQAPKRVRYGAGSPYVDIRLPCGGSVEIVFVPDPKLDILTTVIDTLDARQAITLSVNEDSQLNITAHSDCKDNFSLTYAPPLRIAVAGRGEETISLARLANAAHYDVIVHSPDMDVLDACSQFGVNGKRLHSISDAPDFPDDPWSAIVCLFHDHEWEADILTTALNTQAFYIGAMGSRRTHEARLDELRNRNINERTLQRIRGPIGLIPSVRDASKLAISTLAEIISLYRSQPEQ</sequence>
<protein>
    <submittedName>
        <fullName evidence="3">Molybdenum cofactor insertion chaperone PaoD</fullName>
    </submittedName>
</protein>